<comment type="caution">
    <text evidence="2">The sequence shown here is derived from an EMBL/GenBank/DDBJ whole genome shotgun (WGS) entry which is preliminary data.</text>
</comment>
<proteinExistence type="predicted"/>
<dbReference type="AlphaFoldDB" id="A0A4T2A3L6"/>
<accession>A0A4T2A3L6</accession>
<gene>
    <name evidence="2" type="ORF">D8779_06880</name>
</gene>
<dbReference type="Proteomes" id="UP000307541">
    <property type="component" value="Unassembled WGS sequence"/>
</dbReference>
<feature type="chain" id="PRO_5020217903" evidence="1">
    <location>
        <begin position="20"/>
        <end position="264"/>
    </location>
</feature>
<evidence type="ECO:0000256" key="1">
    <source>
        <dbReference type="SAM" id="SignalP"/>
    </source>
</evidence>
<evidence type="ECO:0000313" key="3">
    <source>
        <dbReference type="Proteomes" id="UP000307541"/>
    </source>
</evidence>
<keyword evidence="3" id="KW-1185">Reference proteome</keyword>
<dbReference type="OrthoDB" id="6104590at2"/>
<protein>
    <submittedName>
        <fullName evidence="2">Uncharacterized protein</fullName>
    </submittedName>
</protein>
<dbReference type="EMBL" id="RFLV01000001">
    <property type="protein sequence ID" value="TIH11207.1"/>
    <property type="molecule type" value="Genomic_DNA"/>
</dbReference>
<sequence>MTRLSLLLAASLLTLNASALELAKYPQVFDAGKGISVIVAPSSDGEQALIQVSGINHPLDEVVLLTAIKDRGNDDRDYTTTLDGSAYNMLIKRQGWGGERYQLYLPSTDGFELGFDETKSKETKPASLLALYEQQKKKGIQDKLSSFDREKRVADFTQQLQQIDQDASKACGTPLVTKVEWSAIDDDKLKRLSVPSFCGEVASQLASLCQNGDEQKAVAKGLKTVQCSFAQKLKLRENDATLSFTTHEKAPNQGDFINAFLRNR</sequence>
<feature type="signal peptide" evidence="1">
    <location>
        <begin position="1"/>
        <end position="19"/>
    </location>
</feature>
<name>A0A4T2A3L6_9PSED</name>
<dbReference type="RefSeq" id="WP_136663685.1">
    <property type="nucleotide sequence ID" value="NZ_RFLV01000001.1"/>
</dbReference>
<evidence type="ECO:0000313" key="2">
    <source>
        <dbReference type="EMBL" id="TIH11207.1"/>
    </source>
</evidence>
<reference evidence="2 3" key="1">
    <citation type="submission" date="2018-10" db="EMBL/GenBank/DDBJ databases">
        <title>Pseudomonas leptonychotis sp. nov., isolated from Weddell seals in Antarctica.</title>
        <authorList>
            <person name="Novakova D."/>
            <person name="Svec P."/>
            <person name="Kralova S."/>
            <person name="Kristofova L."/>
            <person name="Zeman M."/>
            <person name="Pantucek R."/>
            <person name="Maslanova I."/>
            <person name="Sedlacek I."/>
        </authorList>
    </citation>
    <scope>NUCLEOTIDE SEQUENCE [LARGE SCALE GENOMIC DNA]</scope>
    <source>
        <strain evidence="2 3">CCM 8849</strain>
    </source>
</reference>
<keyword evidence="1" id="KW-0732">Signal</keyword>
<organism evidence="2 3">
    <name type="scientific">Pseudomonas leptonychotis</name>
    <dbReference type="NCBI Taxonomy" id="2448482"/>
    <lineage>
        <taxon>Bacteria</taxon>
        <taxon>Pseudomonadati</taxon>
        <taxon>Pseudomonadota</taxon>
        <taxon>Gammaproteobacteria</taxon>
        <taxon>Pseudomonadales</taxon>
        <taxon>Pseudomonadaceae</taxon>
        <taxon>Pseudomonas</taxon>
    </lineage>
</organism>